<evidence type="ECO:0000259" key="5">
    <source>
        <dbReference type="PROSITE" id="PS50968"/>
    </source>
</evidence>
<accession>F4XY32</accession>
<comment type="cofactor">
    <cofactor evidence="3">
        <name>(R)-lipoate</name>
        <dbReference type="ChEBI" id="CHEBI:83088"/>
    </cofactor>
    <text evidence="3">Binds 1 lipoyl cofactor covalently.</text>
</comment>
<dbReference type="GO" id="GO:0005960">
    <property type="term" value="C:glycine cleavage complex"/>
    <property type="evidence" value="ECO:0007669"/>
    <property type="project" value="InterPro"/>
</dbReference>
<comment type="similarity">
    <text evidence="1 3">Belongs to the GcvH family.</text>
</comment>
<dbReference type="PROSITE" id="PS50968">
    <property type="entry name" value="BIOTINYL_LIPOYL"/>
    <property type="match status" value="1"/>
</dbReference>
<sequence>MAFEYPDDLKYLDSHEYVRLDGEIATIGITAFAIDQLGDLVLLELPDIDDTIEKGNKENDKNFGTIESVKAVSDLYSPVSGTVVERNEEMIEAPEQIAEDPYGEGWLIKVRLNDPDNPLEGVLSPEEYRAKVDAE</sequence>
<dbReference type="InterPro" id="IPR017453">
    <property type="entry name" value="GCV_H_sub"/>
</dbReference>
<dbReference type="GO" id="GO:0005829">
    <property type="term" value="C:cytosol"/>
    <property type="evidence" value="ECO:0007669"/>
    <property type="project" value="TreeGrafter"/>
</dbReference>
<dbReference type="Proteomes" id="UP000003959">
    <property type="component" value="Unassembled WGS sequence"/>
</dbReference>
<dbReference type="PANTHER" id="PTHR11715">
    <property type="entry name" value="GLYCINE CLEAVAGE SYSTEM H PROTEIN"/>
    <property type="match status" value="1"/>
</dbReference>
<reference evidence="7" key="1">
    <citation type="journal article" date="2011" name="Proc. Natl. Acad. Sci. U.S.A.">
        <title>Genomic insights into the physiology and ecology of the marine filamentous cyanobacterium Lyngbya majuscula.</title>
        <authorList>
            <person name="Jones A.C."/>
            <person name="Monroe E.A."/>
            <person name="Podell S."/>
            <person name="Hess W.R."/>
            <person name="Klages S."/>
            <person name="Esquenazi E."/>
            <person name="Niessen S."/>
            <person name="Hoover H."/>
            <person name="Rothmann M."/>
            <person name="Lasken R.S."/>
            <person name="Yates J.R.III."/>
            <person name="Reinhardt R."/>
            <person name="Kube M."/>
            <person name="Burkart M.D."/>
            <person name="Allen E.E."/>
            <person name="Dorrestein P.C."/>
            <person name="Gerwick W.H."/>
            <person name="Gerwick L."/>
        </authorList>
    </citation>
    <scope>NUCLEOTIDE SEQUENCE [LARGE SCALE GENOMIC DNA]</scope>
    <source>
        <strain evidence="7">3L</strain>
    </source>
</reference>
<dbReference type="AlphaFoldDB" id="F4XY32"/>
<dbReference type="InterPro" id="IPR033753">
    <property type="entry name" value="GCV_H/Fam206"/>
</dbReference>
<dbReference type="CDD" id="cd06848">
    <property type="entry name" value="GCS_H"/>
    <property type="match status" value="1"/>
</dbReference>
<protein>
    <recommendedName>
        <fullName evidence="3">Glycine cleavage system H protein</fullName>
    </recommendedName>
</protein>
<dbReference type="SUPFAM" id="SSF51230">
    <property type="entry name" value="Single hybrid motif"/>
    <property type="match status" value="1"/>
</dbReference>
<gene>
    <name evidence="3" type="primary">gcvH</name>
    <name evidence="6" type="ORF">LYNGBM3L_50260</name>
</gene>
<dbReference type="Pfam" id="PF01597">
    <property type="entry name" value="GCV_H"/>
    <property type="match status" value="1"/>
</dbReference>
<name>F4XY32_9CYAN</name>
<organism evidence="6 7">
    <name type="scientific">Moorena producens 3L</name>
    <dbReference type="NCBI Taxonomy" id="489825"/>
    <lineage>
        <taxon>Bacteria</taxon>
        <taxon>Bacillati</taxon>
        <taxon>Cyanobacteriota</taxon>
        <taxon>Cyanophyceae</taxon>
        <taxon>Coleofasciculales</taxon>
        <taxon>Coleofasciculaceae</taxon>
        <taxon>Moorena</taxon>
    </lineage>
</organism>
<dbReference type="HAMAP" id="MF_00272">
    <property type="entry name" value="GcvH"/>
    <property type="match status" value="1"/>
</dbReference>
<comment type="function">
    <text evidence="3">The glycine cleavage system catalyzes the degradation of glycine. The H protein shuttles the methylamine group of glycine from the P protein to the T protein.</text>
</comment>
<dbReference type="PANTHER" id="PTHR11715:SF3">
    <property type="entry name" value="GLYCINE CLEAVAGE SYSTEM H PROTEIN-RELATED"/>
    <property type="match status" value="1"/>
</dbReference>
<dbReference type="NCBIfam" id="TIGR00527">
    <property type="entry name" value="gcvH"/>
    <property type="match status" value="1"/>
</dbReference>
<dbReference type="InterPro" id="IPR011053">
    <property type="entry name" value="Single_hybrid_motif"/>
</dbReference>
<dbReference type="NCBIfam" id="NF002270">
    <property type="entry name" value="PRK01202.1"/>
    <property type="match status" value="1"/>
</dbReference>
<dbReference type="GO" id="GO:0019464">
    <property type="term" value="P:glycine decarboxylation via glycine cleavage system"/>
    <property type="evidence" value="ECO:0007669"/>
    <property type="project" value="UniProtKB-UniRule"/>
</dbReference>
<evidence type="ECO:0000256" key="2">
    <source>
        <dbReference type="ARBA" id="ARBA00022823"/>
    </source>
</evidence>
<feature type="domain" description="Lipoyl-binding" evidence="5">
    <location>
        <begin position="24"/>
        <end position="111"/>
    </location>
</feature>
<comment type="subunit">
    <text evidence="3">The glycine cleavage system is composed of four proteins: P, T, L and H.</text>
</comment>
<dbReference type="EMBL" id="GL890953">
    <property type="protein sequence ID" value="EGJ30429.1"/>
    <property type="molecule type" value="Genomic_DNA"/>
</dbReference>
<dbReference type="OrthoDB" id="9796712at2"/>
<proteinExistence type="inferred from homology"/>
<feature type="modified residue" description="N6-lipoyllysine" evidence="3 4">
    <location>
        <position position="70"/>
    </location>
</feature>
<dbReference type="InterPro" id="IPR002930">
    <property type="entry name" value="GCV_H"/>
</dbReference>
<evidence type="ECO:0000256" key="3">
    <source>
        <dbReference type="HAMAP-Rule" id="MF_00272"/>
    </source>
</evidence>
<evidence type="ECO:0000313" key="7">
    <source>
        <dbReference type="Proteomes" id="UP000003959"/>
    </source>
</evidence>
<keyword evidence="7" id="KW-1185">Reference proteome</keyword>
<evidence type="ECO:0000313" key="6">
    <source>
        <dbReference type="EMBL" id="EGJ30429.1"/>
    </source>
</evidence>
<dbReference type="Gene3D" id="2.40.50.100">
    <property type="match status" value="1"/>
</dbReference>
<evidence type="ECO:0000256" key="4">
    <source>
        <dbReference type="PIRSR" id="PIRSR617453-50"/>
    </source>
</evidence>
<keyword evidence="2 3" id="KW-0450">Lipoyl</keyword>
<dbReference type="InterPro" id="IPR000089">
    <property type="entry name" value="Biotin_lipoyl"/>
</dbReference>
<dbReference type="GO" id="GO:0009249">
    <property type="term" value="P:protein lipoylation"/>
    <property type="evidence" value="ECO:0007669"/>
    <property type="project" value="TreeGrafter"/>
</dbReference>
<evidence type="ECO:0000256" key="1">
    <source>
        <dbReference type="ARBA" id="ARBA00009249"/>
    </source>
</evidence>
<dbReference type="HOGENOM" id="CLU_097408_2_2_3"/>
<dbReference type="RefSeq" id="WP_009149787.1">
    <property type="nucleotide sequence ID" value="NZ_GL890953.1"/>
</dbReference>
<dbReference type="eggNOG" id="COG0509">
    <property type="taxonomic scope" value="Bacteria"/>
</dbReference>